<keyword evidence="3" id="KW-1185">Reference proteome</keyword>
<dbReference type="EMBL" id="JAJTJA010000013">
    <property type="protein sequence ID" value="KAH8690461.1"/>
    <property type="molecule type" value="Genomic_DNA"/>
</dbReference>
<dbReference type="GeneID" id="70244804"/>
<evidence type="ECO:0000256" key="1">
    <source>
        <dbReference type="SAM" id="MobiDB-lite"/>
    </source>
</evidence>
<gene>
    <name evidence="2" type="ORF">BGW36DRAFT_364041</name>
</gene>
<evidence type="ECO:0000313" key="2">
    <source>
        <dbReference type="EMBL" id="KAH8690461.1"/>
    </source>
</evidence>
<dbReference type="AlphaFoldDB" id="A0AAD4KFG3"/>
<protein>
    <submittedName>
        <fullName evidence="2">Uncharacterized protein</fullName>
    </submittedName>
</protein>
<reference evidence="2" key="1">
    <citation type="submission" date="2021-12" db="EMBL/GenBank/DDBJ databases">
        <title>Convergent genome expansion in fungi linked to evolution of root-endophyte symbiosis.</title>
        <authorList>
            <consortium name="DOE Joint Genome Institute"/>
            <person name="Ke Y.-H."/>
            <person name="Bonito G."/>
            <person name="Liao H.-L."/>
            <person name="Looney B."/>
            <person name="Rojas-Flechas A."/>
            <person name="Nash J."/>
            <person name="Hameed K."/>
            <person name="Schadt C."/>
            <person name="Martin F."/>
            <person name="Crous P.W."/>
            <person name="Miettinen O."/>
            <person name="Magnuson J.K."/>
            <person name="Labbe J."/>
            <person name="Jacobson D."/>
            <person name="Doktycz M.J."/>
            <person name="Veneault-Fourrey C."/>
            <person name="Kuo A."/>
            <person name="Mondo S."/>
            <person name="Calhoun S."/>
            <person name="Riley R."/>
            <person name="Ohm R."/>
            <person name="LaButti K."/>
            <person name="Andreopoulos B."/>
            <person name="Pangilinan J."/>
            <person name="Nolan M."/>
            <person name="Tritt A."/>
            <person name="Clum A."/>
            <person name="Lipzen A."/>
            <person name="Daum C."/>
            <person name="Barry K."/>
            <person name="Grigoriev I.V."/>
            <person name="Vilgalys R."/>
        </authorList>
    </citation>
    <scope>NUCLEOTIDE SEQUENCE</scope>
    <source>
        <strain evidence="2">PMI_201</strain>
    </source>
</reference>
<evidence type="ECO:0000313" key="3">
    <source>
        <dbReference type="Proteomes" id="UP001201262"/>
    </source>
</evidence>
<feature type="region of interest" description="Disordered" evidence="1">
    <location>
        <begin position="130"/>
        <end position="156"/>
    </location>
</feature>
<comment type="caution">
    <text evidence="2">The sequence shown here is derived from an EMBL/GenBank/DDBJ whole genome shotgun (WGS) entry which is preliminary data.</text>
</comment>
<organism evidence="2 3">
    <name type="scientific">Talaromyces proteolyticus</name>
    <dbReference type="NCBI Taxonomy" id="1131652"/>
    <lineage>
        <taxon>Eukaryota</taxon>
        <taxon>Fungi</taxon>
        <taxon>Dikarya</taxon>
        <taxon>Ascomycota</taxon>
        <taxon>Pezizomycotina</taxon>
        <taxon>Eurotiomycetes</taxon>
        <taxon>Eurotiomycetidae</taxon>
        <taxon>Eurotiales</taxon>
        <taxon>Trichocomaceae</taxon>
        <taxon>Talaromyces</taxon>
        <taxon>Talaromyces sect. Bacilispori</taxon>
    </lineage>
</organism>
<feature type="compositionally biased region" description="Polar residues" evidence="1">
    <location>
        <begin position="137"/>
        <end position="148"/>
    </location>
</feature>
<dbReference type="Proteomes" id="UP001201262">
    <property type="component" value="Unassembled WGS sequence"/>
</dbReference>
<proteinExistence type="predicted"/>
<dbReference type="RefSeq" id="XP_046066657.1">
    <property type="nucleotide sequence ID" value="XM_046214517.1"/>
</dbReference>
<name>A0AAD4KFG3_9EURO</name>
<accession>A0AAD4KFG3</accession>
<sequence length="289" mass="33438">MSLAPATAPSPDNDAFFPFGLNPNTQQYEYRGKKHFLSTRAQELDLFRGDRTGTRSQYIIYWGIHRDTFCRDFENTEDEFNVESYFPCLGIILIKMISPPHEVAHERISSIMTLKLAAMNRMDKNVFETGRSDRTTVQRTKQPDTSYQPKRLPKGRSRQWPTLTIEAGYSESRRKLADDARWWLTASQGDVKAVVTISIGQKQRSITFEKWALVQQQPAVAYRAVLSQEDGRNSIHTTNDNPLIISFQDMFLRPAQGEKEKDIEIEMDDLKEMAESVWEVRDRGDSYRL</sequence>